<dbReference type="PATRIC" id="fig|997883.3.peg.1182"/>
<dbReference type="AlphaFoldDB" id="A0A0E2AUY2"/>
<comment type="caution">
    <text evidence="1">The sequence shown here is derived from an EMBL/GenBank/DDBJ whole genome shotgun (WGS) entry which is preliminary data.</text>
</comment>
<protein>
    <submittedName>
        <fullName evidence="1">Uncharacterized protein</fullName>
    </submittedName>
</protein>
<proteinExistence type="predicted"/>
<dbReference type="Proteomes" id="UP000003879">
    <property type="component" value="Unassembled WGS sequence"/>
</dbReference>
<evidence type="ECO:0000313" key="1">
    <source>
        <dbReference type="EMBL" id="EIY99813.1"/>
    </source>
</evidence>
<accession>A0A0E2AUY2</accession>
<reference evidence="1 2" key="1">
    <citation type="submission" date="2012-02" db="EMBL/GenBank/DDBJ databases">
        <title>The Genome Sequence of Bacteroides fragilis CL07T12C05.</title>
        <authorList>
            <consortium name="The Broad Institute Genome Sequencing Platform"/>
            <person name="Earl A."/>
            <person name="Ward D."/>
            <person name="Feldgarden M."/>
            <person name="Gevers D."/>
            <person name="Zitomersky N.L."/>
            <person name="Coyne M.J."/>
            <person name="Comstock L.E."/>
            <person name="Young S.K."/>
            <person name="Zeng Q."/>
            <person name="Gargeya S."/>
            <person name="Fitzgerald M."/>
            <person name="Haas B."/>
            <person name="Abouelleil A."/>
            <person name="Alvarado L."/>
            <person name="Arachchi H.M."/>
            <person name="Berlin A."/>
            <person name="Chapman S.B."/>
            <person name="Gearin G."/>
            <person name="Goldberg J."/>
            <person name="Griggs A."/>
            <person name="Gujja S."/>
            <person name="Hansen M."/>
            <person name="Heiman D."/>
            <person name="Howarth C."/>
            <person name="Larimer J."/>
            <person name="Lui A."/>
            <person name="MacDonald P.J.P."/>
            <person name="McCowen C."/>
            <person name="Montmayeur A."/>
            <person name="Murphy C."/>
            <person name="Neiman D."/>
            <person name="Pearson M."/>
            <person name="Priest M."/>
            <person name="Roberts A."/>
            <person name="Saif S."/>
            <person name="Shea T."/>
            <person name="Sisk P."/>
            <person name="Stolte C."/>
            <person name="Sykes S."/>
            <person name="Wortman J."/>
            <person name="Nusbaum C."/>
            <person name="Birren B."/>
        </authorList>
    </citation>
    <scope>NUCLEOTIDE SEQUENCE [LARGE SCALE GENOMIC DNA]</scope>
    <source>
        <strain evidence="1 2">CL07T12C05</strain>
    </source>
</reference>
<dbReference type="EMBL" id="AGXN01000005">
    <property type="protein sequence ID" value="EIY99813.1"/>
    <property type="molecule type" value="Genomic_DNA"/>
</dbReference>
<dbReference type="HOGENOM" id="CLU_1591287_0_0_10"/>
<organism evidence="1 2">
    <name type="scientific">Bacteroides fragilis CL07T12C05</name>
    <dbReference type="NCBI Taxonomy" id="997883"/>
    <lineage>
        <taxon>Bacteria</taxon>
        <taxon>Pseudomonadati</taxon>
        <taxon>Bacteroidota</taxon>
        <taxon>Bacteroidia</taxon>
        <taxon>Bacteroidales</taxon>
        <taxon>Bacteroidaceae</taxon>
        <taxon>Bacteroides</taxon>
    </lineage>
</organism>
<evidence type="ECO:0000313" key="2">
    <source>
        <dbReference type="Proteomes" id="UP000003879"/>
    </source>
</evidence>
<sequence>MFQPIFYIQLYEMKHEDYIDKINSLTTAVNQFKESYSLLKFSLEASEKRNESLQFQVTRLQDIICIFTDEISGLRVEEFNRISYIECTRFDVVDYEDEYMHEPGQYLFFCWAYVQAKFKYAEEISKDLDAAWFVEQIGLLYMYISYRNGNNQNAWSGSQRLSDTCFP</sequence>
<gene>
    <name evidence="1" type="ORF">HMPREF1056_01114</name>
</gene>
<name>A0A0E2AUY2_BACFG</name>